<dbReference type="Pfam" id="PF25600">
    <property type="entry name" value="TRIM_CC"/>
    <property type="match status" value="1"/>
</dbReference>
<dbReference type="PROSITE" id="PS00518">
    <property type="entry name" value="ZF_RING_1"/>
    <property type="match status" value="1"/>
</dbReference>
<dbReference type="SUPFAM" id="SSF57850">
    <property type="entry name" value="RING/U-box"/>
    <property type="match status" value="1"/>
</dbReference>
<dbReference type="InterPro" id="IPR000315">
    <property type="entry name" value="Znf_B-box"/>
</dbReference>
<dbReference type="InterPro" id="IPR003877">
    <property type="entry name" value="SPRY_dom"/>
</dbReference>
<dbReference type="PROSITE" id="PS50188">
    <property type="entry name" value="B302_SPRY"/>
    <property type="match status" value="1"/>
</dbReference>
<dbReference type="KEGG" id="cvg:107081714"/>
<dbReference type="SMART" id="SM00184">
    <property type="entry name" value="RING"/>
    <property type="match status" value="1"/>
</dbReference>
<dbReference type="InterPro" id="IPR051051">
    <property type="entry name" value="E3_ubiq-ligase_TRIM/RNF"/>
</dbReference>
<dbReference type="PROSITE" id="PS50089">
    <property type="entry name" value="ZF_RING_2"/>
    <property type="match status" value="1"/>
</dbReference>
<dbReference type="Pfam" id="PF15227">
    <property type="entry name" value="zf-C3HC4_4"/>
    <property type="match status" value="1"/>
</dbReference>
<dbReference type="OMA" id="CVKERHK"/>
<evidence type="ECO:0000256" key="4">
    <source>
        <dbReference type="ARBA" id="ARBA00022833"/>
    </source>
</evidence>
<dbReference type="SUPFAM" id="SSF49899">
    <property type="entry name" value="Concanavalin A-like lectins/glucanases"/>
    <property type="match status" value="1"/>
</dbReference>
<dbReference type="PANTHER" id="PTHR25465:SF80">
    <property type="entry name" value="TRIPARTITE MOTIF-CONTAINING PROTEIN 16-LIKE"/>
    <property type="match status" value="1"/>
</dbReference>
<evidence type="ECO:0000259" key="10">
    <source>
        <dbReference type="PROSITE" id="PS50119"/>
    </source>
</evidence>
<dbReference type="SMART" id="SM00589">
    <property type="entry name" value="PRY"/>
    <property type="match status" value="1"/>
</dbReference>
<dbReference type="SMART" id="SM00336">
    <property type="entry name" value="BBOX"/>
    <property type="match status" value="1"/>
</dbReference>
<keyword evidence="3 6" id="KW-0863">Zinc-finger</keyword>
<evidence type="ECO:0000256" key="2">
    <source>
        <dbReference type="ARBA" id="ARBA00022723"/>
    </source>
</evidence>
<dbReference type="InterPro" id="IPR058030">
    <property type="entry name" value="TRIM8/14/16/25/29/45/65_CC"/>
</dbReference>
<dbReference type="InterPro" id="IPR001841">
    <property type="entry name" value="Znf_RING"/>
</dbReference>
<dbReference type="InterPro" id="IPR003879">
    <property type="entry name" value="Butyrophylin_SPRY"/>
</dbReference>
<dbReference type="GeneID" id="107081714"/>
<protein>
    <submittedName>
        <fullName evidence="12">E3 ubiquitin/ISG15 ligase TRIM25-like</fullName>
    </submittedName>
</protein>
<dbReference type="Pfam" id="PF00622">
    <property type="entry name" value="SPRY"/>
    <property type="match status" value="1"/>
</dbReference>
<feature type="domain" description="B30.2/SPRY" evidence="11">
    <location>
        <begin position="377"/>
        <end position="568"/>
    </location>
</feature>
<dbReference type="Gene3D" id="2.60.120.920">
    <property type="match status" value="1"/>
</dbReference>
<keyword evidence="1" id="KW-0399">Innate immunity</keyword>
<dbReference type="PRINTS" id="PR01407">
    <property type="entry name" value="BUTYPHLNCDUF"/>
</dbReference>
<dbReference type="GO" id="GO:0045087">
    <property type="term" value="P:innate immune response"/>
    <property type="evidence" value="ECO:0007669"/>
    <property type="project" value="UniProtKB-KW"/>
</dbReference>
<dbReference type="Pfam" id="PF13765">
    <property type="entry name" value="PRY"/>
    <property type="match status" value="1"/>
</dbReference>
<dbReference type="GO" id="GO:0005737">
    <property type="term" value="C:cytoplasm"/>
    <property type="evidence" value="ECO:0007669"/>
    <property type="project" value="UniProtKB-ARBA"/>
</dbReference>
<dbReference type="Pfam" id="PF00643">
    <property type="entry name" value="zf-B_box"/>
    <property type="match status" value="1"/>
</dbReference>
<keyword evidence="2" id="KW-0479">Metal-binding</keyword>
<dbReference type="Gene3D" id="3.30.40.10">
    <property type="entry name" value="Zinc/RING finger domain, C3HC4 (zinc finger)"/>
    <property type="match status" value="1"/>
</dbReference>
<evidence type="ECO:0000256" key="7">
    <source>
        <dbReference type="SAM" id="Coils"/>
    </source>
</evidence>
<dbReference type="PROSITE" id="PS50119">
    <property type="entry name" value="ZF_BBOX"/>
    <property type="match status" value="1"/>
</dbReference>
<dbReference type="InterPro" id="IPR013083">
    <property type="entry name" value="Znf_RING/FYVE/PHD"/>
</dbReference>
<dbReference type="Gene3D" id="3.30.160.60">
    <property type="entry name" value="Classic Zinc Finger"/>
    <property type="match status" value="1"/>
</dbReference>
<keyword evidence="5" id="KW-0391">Immunity</keyword>
<dbReference type="SMART" id="SM00449">
    <property type="entry name" value="SPRY"/>
    <property type="match status" value="1"/>
</dbReference>
<dbReference type="AlphaFoldDB" id="A0A3Q2G8N0"/>
<keyword evidence="13" id="KW-1185">Reference proteome</keyword>
<dbReference type="SUPFAM" id="SSF57845">
    <property type="entry name" value="B-box zinc-binding domain"/>
    <property type="match status" value="1"/>
</dbReference>
<evidence type="ECO:0000259" key="11">
    <source>
        <dbReference type="PROSITE" id="PS50188"/>
    </source>
</evidence>
<feature type="domain" description="RING-type" evidence="9">
    <location>
        <begin position="15"/>
        <end position="58"/>
    </location>
</feature>
<feature type="coiled-coil region" evidence="7">
    <location>
        <begin position="257"/>
        <end position="294"/>
    </location>
</feature>
<dbReference type="InterPro" id="IPR001870">
    <property type="entry name" value="B30.2/SPRY"/>
</dbReference>
<evidence type="ECO:0000256" key="8">
    <source>
        <dbReference type="SAM" id="MobiDB-lite"/>
    </source>
</evidence>
<evidence type="ECO:0000256" key="3">
    <source>
        <dbReference type="ARBA" id="ARBA00022771"/>
    </source>
</evidence>
<organism evidence="12 13">
    <name type="scientific">Cyprinodon variegatus</name>
    <name type="common">Sheepshead minnow</name>
    <dbReference type="NCBI Taxonomy" id="28743"/>
    <lineage>
        <taxon>Eukaryota</taxon>
        <taxon>Metazoa</taxon>
        <taxon>Chordata</taxon>
        <taxon>Craniata</taxon>
        <taxon>Vertebrata</taxon>
        <taxon>Euteleostomi</taxon>
        <taxon>Actinopterygii</taxon>
        <taxon>Neopterygii</taxon>
        <taxon>Teleostei</taxon>
        <taxon>Neoteleostei</taxon>
        <taxon>Acanthomorphata</taxon>
        <taxon>Ovalentaria</taxon>
        <taxon>Atherinomorphae</taxon>
        <taxon>Cyprinodontiformes</taxon>
        <taxon>Cyprinodontidae</taxon>
        <taxon>Cyprinodon</taxon>
    </lineage>
</organism>
<dbReference type="PANTHER" id="PTHR25465">
    <property type="entry name" value="B-BOX DOMAIN CONTAINING"/>
    <property type="match status" value="1"/>
</dbReference>
<keyword evidence="7" id="KW-0175">Coiled coil</keyword>
<evidence type="ECO:0000259" key="9">
    <source>
        <dbReference type="PROSITE" id="PS50089"/>
    </source>
</evidence>
<dbReference type="CDD" id="cd19769">
    <property type="entry name" value="Bbox2_TRIM16-like"/>
    <property type="match status" value="1"/>
</dbReference>
<keyword evidence="4" id="KW-0862">Zinc</keyword>
<dbReference type="CDD" id="cd16040">
    <property type="entry name" value="SPRY_PRY_SNTX"/>
    <property type="match status" value="1"/>
</dbReference>
<proteinExistence type="predicted"/>
<evidence type="ECO:0000313" key="12">
    <source>
        <dbReference type="Ensembl" id="ENSCVAP00000020235.1"/>
    </source>
</evidence>
<dbReference type="OrthoDB" id="6270329at2759"/>
<reference evidence="12" key="1">
    <citation type="submission" date="2025-08" db="UniProtKB">
        <authorList>
            <consortium name="Ensembl"/>
        </authorList>
    </citation>
    <scope>IDENTIFICATION</scope>
</reference>
<accession>A0A3Q2G8N0</accession>
<feature type="region of interest" description="Disordered" evidence="8">
    <location>
        <begin position="410"/>
        <end position="429"/>
    </location>
</feature>
<dbReference type="Gene3D" id="4.10.830.40">
    <property type="match status" value="1"/>
</dbReference>
<name>A0A3Q2G8N0_CYPVA</name>
<dbReference type="InterPro" id="IPR043136">
    <property type="entry name" value="B30.2/SPRY_sf"/>
</dbReference>
<reference evidence="12" key="2">
    <citation type="submission" date="2025-09" db="UniProtKB">
        <authorList>
            <consortium name="Ensembl"/>
        </authorList>
    </citation>
    <scope>IDENTIFICATION</scope>
</reference>
<dbReference type="InterPro" id="IPR013320">
    <property type="entry name" value="ConA-like_dom_sf"/>
</dbReference>
<evidence type="ECO:0000256" key="6">
    <source>
        <dbReference type="PROSITE-ProRule" id="PRU00024"/>
    </source>
</evidence>
<dbReference type="RefSeq" id="XP_015225399.1">
    <property type="nucleotide sequence ID" value="XM_015369913.1"/>
</dbReference>
<feature type="domain" description="B box-type" evidence="10">
    <location>
        <begin position="147"/>
        <end position="187"/>
    </location>
</feature>
<dbReference type="Proteomes" id="UP000265020">
    <property type="component" value="Unassembled WGS sequence"/>
</dbReference>
<dbReference type="Ensembl" id="ENSCVAT00000014885.1">
    <property type="protein sequence ID" value="ENSCVAP00000020235.1"/>
    <property type="gene ID" value="ENSCVAG00000001481.1"/>
</dbReference>
<evidence type="ECO:0000256" key="5">
    <source>
        <dbReference type="ARBA" id="ARBA00022859"/>
    </source>
</evidence>
<dbReference type="GeneTree" id="ENSGT01150000286899"/>
<dbReference type="InterPro" id="IPR017907">
    <property type="entry name" value="Znf_RING_CS"/>
</dbReference>
<evidence type="ECO:0000313" key="13">
    <source>
        <dbReference type="Proteomes" id="UP000265020"/>
    </source>
</evidence>
<dbReference type="InterPro" id="IPR006574">
    <property type="entry name" value="PRY"/>
</dbReference>
<dbReference type="GO" id="GO:0008270">
    <property type="term" value="F:zinc ion binding"/>
    <property type="evidence" value="ECO:0007669"/>
    <property type="project" value="UniProtKB-KW"/>
</dbReference>
<evidence type="ECO:0000256" key="1">
    <source>
        <dbReference type="ARBA" id="ARBA00022588"/>
    </source>
</evidence>
<sequence length="568" mass="64846">MAAATISVDQDQFCCSVCLEVLRDPVTIPCGHSYCLDCIEDYWNTAKQKDQYSCPQCRQVFNPKPLLSRNTVLAEVVEKLLKSEAQPASQHLAKPEEVKCSVCKGRKSRAVKSCVQCLESLCQAHLKGHEERFHRKGHKLIPATDRLKEKLCKQHEKLLRLYCHSDQQCVCSQCVKERHKGHNTVPVVEERANQQKKLKETSLKSLQKLKDAEKELRYAIRYIKHSTEAVVEESERIYTKIIRSIEKQSGEVKEMIKSQERLVISQAEEMLERIQRDMAEHRRTEAELEKLSHTEDHIHFLQKCKSLHFPMKTPEMPNTDALTYLMYKTMRDSLGDLNGGLDETLQREFSRVSDKVNSLKESSNPNITEKAKARDADIHHTTEPRKRADFLQYYHDLTLDPNTANSYLSVSDSRRSVTTRSEPHPYPDHPDRFTSWAQVLCRAGMAGRCYWEVEWAGNGGVSVGICYKTMNRIGGGSDCKLGHNSKSWSLDCTNTVCSFQHNKESVAIPTSCGNRIGVYLDYRAGTLTYYNVSDSMVLLHKEKTTFTQPVYPGFWVGLGSTLKLCSLN</sequence>